<proteinExistence type="inferred from homology"/>
<dbReference type="InterPro" id="IPR039424">
    <property type="entry name" value="SBP_5"/>
</dbReference>
<comment type="caution">
    <text evidence="6">The sequence shown here is derived from an EMBL/GenBank/DDBJ whole genome shotgun (WGS) entry which is preliminary data.</text>
</comment>
<dbReference type="EMBL" id="BAAARJ010000001">
    <property type="protein sequence ID" value="GAA2592321.1"/>
    <property type="molecule type" value="Genomic_DNA"/>
</dbReference>
<dbReference type="Proteomes" id="UP001501447">
    <property type="component" value="Unassembled WGS sequence"/>
</dbReference>
<dbReference type="InterPro" id="IPR030678">
    <property type="entry name" value="Peptide/Ni-bd"/>
</dbReference>
<evidence type="ECO:0000313" key="7">
    <source>
        <dbReference type="Proteomes" id="UP001501447"/>
    </source>
</evidence>
<organism evidence="6 7">
    <name type="scientific">Streptomyces axinellae</name>
    <dbReference type="NCBI Taxonomy" id="552788"/>
    <lineage>
        <taxon>Bacteria</taxon>
        <taxon>Bacillati</taxon>
        <taxon>Actinomycetota</taxon>
        <taxon>Actinomycetes</taxon>
        <taxon>Kitasatosporales</taxon>
        <taxon>Streptomycetaceae</taxon>
        <taxon>Streptomyces</taxon>
    </lineage>
</organism>
<accession>A0ABN3PRB3</accession>
<evidence type="ECO:0000259" key="5">
    <source>
        <dbReference type="Pfam" id="PF00496"/>
    </source>
</evidence>
<dbReference type="Gene3D" id="3.90.76.10">
    <property type="entry name" value="Dipeptide-binding Protein, Domain 1"/>
    <property type="match status" value="1"/>
</dbReference>
<dbReference type="Gene3D" id="3.40.190.10">
    <property type="entry name" value="Periplasmic binding protein-like II"/>
    <property type="match status" value="1"/>
</dbReference>
<evidence type="ECO:0000256" key="4">
    <source>
        <dbReference type="ARBA" id="ARBA00022729"/>
    </source>
</evidence>
<reference evidence="6 7" key="1">
    <citation type="journal article" date="2019" name="Int. J. Syst. Evol. Microbiol.">
        <title>The Global Catalogue of Microorganisms (GCM) 10K type strain sequencing project: providing services to taxonomists for standard genome sequencing and annotation.</title>
        <authorList>
            <consortium name="The Broad Institute Genomics Platform"/>
            <consortium name="The Broad Institute Genome Sequencing Center for Infectious Disease"/>
            <person name="Wu L."/>
            <person name="Ma J."/>
        </authorList>
    </citation>
    <scope>NUCLEOTIDE SEQUENCE [LARGE SCALE GENOMIC DNA]</scope>
    <source>
        <strain evidence="6 7">JCM 16373</strain>
    </source>
</reference>
<comment type="subcellular location">
    <subcellularLocation>
        <location evidence="1">Cell envelope</location>
    </subcellularLocation>
</comment>
<sequence length="527" mass="57968">MALPVLAGLLAPVLAGCGSEQDTGAGGDAIVVGTTDRFVADKQTPAPFDPAAAYDVAAWSVMRNTFQTLVRLPRTGTEPEMDAARTCGFTDAQNEQYRCTLRKGLTFSNGHKVDAKDVAFSLERVLRIKHRSGPSSLFADLDRVEAIGAHEVVFHLKKPDATFPYKLSTPAAAIVDSQTYPARSLAKGYELTGSGPYQLDSFDNKADTAVLSKNPHYKGGLTLHNQQIQLRFFNGSHSMEQALKAGDIDIMSRTISPNQVQELDMAQGKGINLVEQPGQEIRYLAFNMQAPTTRKKAVRKAMAQLIDRQKIVKDAYDRSTQPLYSLVPAGLPAHRNSFFNIYGEPDKAAAKRTLEHAGIHDPVKLTLHYTSDHYGDATAKEFAVLKKQLNGSGLFDVKTEGVTWDDYRPAATSGKYEVYGYGWYADFPDADNFLAPFFEKDNFLGSKYSNAEIRDKIVPQTRRQTRRAGTTGAFGRAQDIIAKDVPVLPLWQGKQYLAARDDITGTEWALNSASVLQYWELGRGAGD</sequence>
<gene>
    <name evidence="6" type="ORF">GCM10009863_01610</name>
</gene>
<keyword evidence="3" id="KW-0813">Transport</keyword>
<dbReference type="SUPFAM" id="SSF53850">
    <property type="entry name" value="Periplasmic binding protein-like II"/>
    <property type="match status" value="1"/>
</dbReference>
<dbReference type="PANTHER" id="PTHR30290:SF10">
    <property type="entry name" value="PERIPLASMIC OLIGOPEPTIDE-BINDING PROTEIN-RELATED"/>
    <property type="match status" value="1"/>
</dbReference>
<keyword evidence="4" id="KW-0732">Signal</keyword>
<evidence type="ECO:0000256" key="3">
    <source>
        <dbReference type="ARBA" id="ARBA00022448"/>
    </source>
</evidence>
<name>A0ABN3PRB3_9ACTN</name>
<comment type="similarity">
    <text evidence="2">Belongs to the bacterial solute-binding protein 5 family.</text>
</comment>
<dbReference type="InterPro" id="IPR000914">
    <property type="entry name" value="SBP_5_dom"/>
</dbReference>
<dbReference type="Gene3D" id="3.10.105.10">
    <property type="entry name" value="Dipeptide-binding Protein, Domain 3"/>
    <property type="match status" value="1"/>
</dbReference>
<dbReference type="PANTHER" id="PTHR30290">
    <property type="entry name" value="PERIPLASMIC BINDING COMPONENT OF ABC TRANSPORTER"/>
    <property type="match status" value="1"/>
</dbReference>
<evidence type="ECO:0000256" key="2">
    <source>
        <dbReference type="ARBA" id="ARBA00005695"/>
    </source>
</evidence>
<protein>
    <submittedName>
        <fullName evidence="6">ABC transporter substrate-binding protein</fullName>
    </submittedName>
</protein>
<keyword evidence="7" id="KW-1185">Reference proteome</keyword>
<dbReference type="PIRSF" id="PIRSF002741">
    <property type="entry name" value="MppA"/>
    <property type="match status" value="1"/>
</dbReference>
<evidence type="ECO:0000313" key="6">
    <source>
        <dbReference type="EMBL" id="GAA2592321.1"/>
    </source>
</evidence>
<feature type="domain" description="Solute-binding protein family 5" evidence="5">
    <location>
        <begin position="89"/>
        <end position="442"/>
    </location>
</feature>
<dbReference type="Pfam" id="PF00496">
    <property type="entry name" value="SBP_bac_5"/>
    <property type="match status" value="1"/>
</dbReference>
<evidence type="ECO:0000256" key="1">
    <source>
        <dbReference type="ARBA" id="ARBA00004196"/>
    </source>
</evidence>